<comment type="caution">
    <text evidence="1">The sequence shown here is derived from an EMBL/GenBank/DDBJ whole genome shotgun (WGS) entry which is preliminary data.</text>
</comment>
<accession>A0ACA9U0J9</accession>
<reference evidence="1" key="2">
    <citation type="submission" date="2021-10" db="EMBL/GenBank/DDBJ databases">
        <authorList>
            <person name="Piombo E."/>
        </authorList>
    </citation>
    <scope>NUCLEOTIDE SEQUENCE</scope>
</reference>
<keyword evidence="2" id="KW-1185">Reference proteome</keyword>
<reference evidence="1" key="1">
    <citation type="submission" date="2020-04" db="EMBL/GenBank/DDBJ databases">
        <authorList>
            <person name="Broberg M."/>
        </authorList>
    </citation>
    <scope>NUCLEOTIDE SEQUENCE</scope>
</reference>
<dbReference type="Proteomes" id="UP000836387">
    <property type="component" value="Unassembled WGS sequence"/>
</dbReference>
<sequence>MEARSQISSGKLSTARWPRLMRVQSSLAEQRRVQIESARLPQIGTVSRSQDGSFTVGPIPGLGVPFNTAASFIRAWFANAKYPASRLMLVRSNSPYG</sequence>
<proteinExistence type="predicted"/>
<name>A0ACA9U0J9_BIOOC</name>
<protein>
    <submittedName>
        <fullName evidence="1">Uncharacterized protein</fullName>
    </submittedName>
</protein>
<organism evidence="1 2">
    <name type="scientific">Clonostachys rosea f. rosea IK726</name>
    <dbReference type="NCBI Taxonomy" id="1349383"/>
    <lineage>
        <taxon>Eukaryota</taxon>
        <taxon>Fungi</taxon>
        <taxon>Dikarya</taxon>
        <taxon>Ascomycota</taxon>
        <taxon>Pezizomycotina</taxon>
        <taxon>Sordariomycetes</taxon>
        <taxon>Hypocreomycetidae</taxon>
        <taxon>Hypocreales</taxon>
        <taxon>Bionectriaceae</taxon>
        <taxon>Clonostachys</taxon>
    </lineage>
</organism>
<dbReference type="EMBL" id="CADEHS020000010">
    <property type="protein sequence ID" value="CAG9946352.1"/>
    <property type="molecule type" value="Genomic_DNA"/>
</dbReference>
<evidence type="ECO:0000313" key="2">
    <source>
        <dbReference type="Proteomes" id="UP000836387"/>
    </source>
</evidence>
<gene>
    <name evidence="1" type="ORF">CRV2_00005234</name>
</gene>
<evidence type="ECO:0000313" key="1">
    <source>
        <dbReference type="EMBL" id="CAG9946352.1"/>
    </source>
</evidence>